<dbReference type="Gene3D" id="3.90.1590.10">
    <property type="entry name" value="glutathione-dependent formaldehyde- activating enzyme (gfa)"/>
    <property type="match status" value="1"/>
</dbReference>
<evidence type="ECO:0000256" key="2">
    <source>
        <dbReference type="ARBA" id="ARBA00022723"/>
    </source>
</evidence>
<accession>A0A7G5EGE6</accession>
<dbReference type="InterPro" id="IPR006913">
    <property type="entry name" value="CENP-V/GFA"/>
</dbReference>
<dbReference type="PANTHER" id="PTHR33337:SF40">
    <property type="entry name" value="CENP-V_GFA DOMAIN-CONTAINING PROTEIN-RELATED"/>
    <property type="match status" value="1"/>
</dbReference>
<dbReference type="AlphaFoldDB" id="A0A7G5EGE6"/>
<dbReference type="EMBL" id="CP058554">
    <property type="protein sequence ID" value="QMV73071.1"/>
    <property type="molecule type" value="Genomic_DNA"/>
</dbReference>
<dbReference type="SUPFAM" id="SSF51316">
    <property type="entry name" value="Mss4-like"/>
    <property type="match status" value="1"/>
</dbReference>
<protein>
    <submittedName>
        <fullName evidence="6">GFA family protein</fullName>
    </submittedName>
</protein>
<dbReference type="InterPro" id="IPR011057">
    <property type="entry name" value="Mss4-like_sf"/>
</dbReference>
<evidence type="ECO:0000259" key="5">
    <source>
        <dbReference type="PROSITE" id="PS51891"/>
    </source>
</evidence>
<keyword evidence="2" id="KW-0479">Metal-binding</keyword>
<comment type="similarity">
    <text evidence="1">Belongs to the Gfa family.</text>
</comment>
<keyword evidence="3" id="KW-0862">Zinc</keyword>
<gene>
    <name evidence="6" type="ORF">HS961_09610</name>
</gene>
<name>A0A7G5EGE6_9BURK</name>
<dbReference type="Pfam" id="PF04828">
    <property type="entry name" value="GFA"/>
    <property type="match status" value="1"/>
</dbReference>
<proteinExistence type="inferred from homology"/>
<evidence type="ECO:0000256" key="1">
    <source>
        <dbReference type="ARBA" id="ARBA00005495"/>
    </source>
</evidence>
<dbReference type="GO" id="GO:0046872">
    <property type="term" value="F:metal ion binding"/>
    <property type="evidence" value="ECO:0007669"/>
    <property type="project" value="UniProtKB-KW"/>
</dbReference>
<keyword evidence="7" id="KW-1185">Reference proteome</keyword>
<reference evidence="6 7" key="1">
    <citation type="journal article" date="2020" name="G3 (Bethesda)">
        <title>CeMbio - The Caenorhabditis elegans Microbiome Resource.</title>
        <authorList>
            <person name="Dirksen P."/>
            <person name="Assie A."/>
            <person name="Zimmermann J."/>
            <person name="Zhang F."/>
            <person name="Tietje A.M."/>
            <person name="Marsh S.A."/>
            <person name="Felix M.A."/>
            <person name="Shapira M."/>
            <person name="Kaleta C."/>
            <person name="Schulenburg H."/>
            <person name="Samuel B."/>
        </authorList>
    </citation>
    <scope>NUCLEOTIDE SEQUENCE [LARGE SCALE GENOMIC DNA]</scope>
    <source>
        <strain evidence="6 7">BIGb0172</strain>
    </source>
</reference>
<evidence type="ECO:0000256" key="4">
    <source>
        <dbReference type="ARBA" id="ARBA00023239"/>
    </source>
</evidence>
<organism evidence="6 7">
    <name type="scientific">Comamonas piscis</name>
    <dbReference type="NCBI Taxonomy" id="1562974"/>
    <lineage>
        <taxon>Bacteria</taxon>
        <taxon>Pseudomonadati</taxon>
        <taxon>Pseudomonadota</taxon>
        <taxon>Betaproteobacteria</taxon>
        <taxon>Burkholderiales</taxon>
        <taxon>Comamonadaceae</taxon>
        <taxon>Comamonas</taxon>
    </lineage>
</organism>
<evidence type="ECO:0000313" key="6">
    <source>
        <dbReference type="EMBL" id="QMV73071.1"/>
    </source>
</evidence>
<evidence type="ECO:0000313" key="7">
    <source>
        <dbReference type="Proteomes" id="UP000515240"/>
    </source>
</evidence>
<evidence type="ECO:0000256" key="3">
    <source>
        <dbReference type="ARBA" id="ARBA00022833"/>
    </source>
</evidence>
<sequence length="136" mass="14804">MQAQCLCGAVHVTAPTVQDVHVCHCSMCRRWGGGPAFTVHGGTEVELTGPATRYASSPWAERAFCSHCGTHLFYRLLATNEHFLSAGLFQDEDGMQLALQIFIDEKPGHYDLANDTPKLTGAQVMAQYEDASTDDA</sequence>
<dbReference type="PANTHER" id="PTHR33337">
    <property type="entry name" value="GFA DOMAIN-CONTAINING PROTEIN"/>
    <property type="match status" value="1"/>
</dbReference>
<dbReference type="Proteomes" id="UP000515240">
    <property type="component" value="Chromosome"/>
</dbReference>
<dbReference type="KEGG" id="cpis:HS961_09610"/>
<dbReference type="RefSeq" id="WP_182327476.1">
    <property type="nucleotide sequence ID" value="NZ_CP058554.1"/>
</dbReference>
<feature type="domain" description="CENP-V/GFA" evidence="5">
    <location>
        <begin position="1"/>
        <end position="111"/>
    </location>
</feature>
<dbReference type="GO" id="GO:0016846">
    <property type="term" value="F:carbon-sulfur lyase activity"/>
    <property type="evidence" value="ECO:0007669"/>
    <property type="project" value="InterPro"/>
</dbReference>
<keyword evidence="4" id="KW-0456">Lyase</keyword>
<dbReference type="PROSITE" id="PS51891">
    <property type="entry name" value="CENP_V_GFA"/>
    <property type="match status" value="1"/>
</dbReference>